<accession>A0A6P0HN96</accession>
<feature type="compositionally biased region" description="Basic and acidic residues" evidence="6">
    <location>
        <begin position="358"/>
        <end position="377"/>
    </location>
</feature>
<keyword evidence="4 7" id="KW-1133">Transmembrane helix</keyword>
<feature type="transmembrane region" description="Helical" evidence="7">
    <location>
        <begin position="20"/>
        <end position="39"/>
    </location>
</feature>
<dbReference type="PANTHER" id="PTHR30482">
    <property type="entry name" value="HIGH-AFFINITY BRANCHED-CHAIN AMINO ACID TRANSPORT SYSTEM PERMEASE"/>
    <property type="match status" value="1"/>
</dbReference>
<feature type="transmembrane region" description="Helical" evidence="7">
    <location>
        <begin position="51"/>
        <end position="77"/>
    </location>
</feature>
<dbReference type="AlphaFoldDB" id="A0A6P0HN96"/>
<dbReference type="GO" id="GO:0005886">
    <property type="term" value="C:plasma membrane"/>
    <property type="evidence" value="ECO:0007669"/>
    <property type="project" value="UniProtKB-SubCell"/>
</dbReference>
<evidence type="ECO:0000256" key="4">
    <source>
        <dbReference type="ARBA" id="ARBA00022989"/>
    </source>
</evidence>
<keyword evidence="2" id="KW-1003">Cell membrane</keyword>
<comment type="subcellular location">
    <subcellularLocation>
        <location evidence="1">Cell membrane</location>
        <topology evidence="1">Multi-pass membrane protein</topology>
    </subcellularLocation>
</comment>
<dbReference type="EMBL" id="JAAGXA010000011">
    <property type="protein sequence ID" value="NEN79714.1"/>
    <property type="molecule type" value="Genomic_DNA"/>
</dbReference>
<name>A0A6P0HN96_9ACTN</name>
<evidence type="ECO:0000313" key="9">
    <source>
        <dbReference type="Proteomes" id="UP000468687"/>
    </source>
</evidence>
<organism evidence="8 9">
    <name type="scientific">Nocardioides zeae</name>
    <dbReference type="NCBI Taxonomy" id="1457234"/>
    <lineage>
        <taxon>Bacteria</taxon>
        <taxon>Bacillati</taxon>
        <taxon>Actinomycetota</taxon>
        <taxon>Actinomycetes</taxon>
        <taxon>Propionibacteriales</taxon>
        <taxon>Nocardioidaceae</taxon>
        <taxon>Nocardioides</taxon>
    </lineage>
</organism>
<comment type="caution">
    <text evidence="8">The sequence shown here is derived from an EMBL/GenBank/DDBJ whole genome shotgun (WGS) entry which is preliminary data.</text>
</comment>
<feature type="transmembrane region" description="Helical" evidence="7">
    <location>
        <begin position="226"/>
        <end position="243"/>
    </location>
</feature>
<dbReference type="GO" id="GO:0015658">
    <property type="term" value="F:branched-chain amino acid transmembrane transporter activity"/>
    <property type="evidence" value="ECO:0007669"/>
    <property type="project" value="InterPro"/>
</dbReference>
<proteinExistence type="predicted"/>
<evidence type="ECO:0000256" key="2">
    <source>
        <dbReference type="ARBA" id="ARBA00022475"/>
    </source>
</evidence>
<reference evidence="8 9" key="1">
    <citation type="journal article" date="2014" name="Int. J. Syst. Evol. Microbiol.">
        <title>Nocardioides zeae sp. nov., isolated from the stem of Zea mays.</title>
        <authorList>
            <person name="Glaeser S.P."/>
            <person name="McInroy J.A."/>
            <person name="Busse H.J."/>
            <person name="Kampfer P."/>
        </authorList>
    </citation>
    <scope>NUCLEOTIDE SEQUENCE [LARGE SCALE GENOMIC DNA]</scope>
    <source>
        <strain evidence="8 9">JCM 30728</strain>
    </source>
</reference>
<dbReference type="RefSeq" id="WP_163773254.1">
    <property type="nucleotide sequence ID" value="NZ_JAAGXA010000011.1"/>
</dbReference>
<dbReference type="Proteomes" id="UP000468687">
    <property type="component" value="Unassembled WGS sequence"/>
</dbReference>
<evidence type="ECO:0000256" key="6">
    <source>
        <dbReference type="SAM" id="MobiDB-lite"/>
    </source>
</evidence>
<feature type="transmembrane region" description="Helical" evidence="7">
    <location>
        <begin position="123"/>
        <end position="145"/>
    </location>
</feature>
<dbReference type="Pfam" id="PF02653">
    <property type="entry name" value="BPD_transp_2"/>
    <property type="match status" value="1"/>
</dbReference>
<feature type="transmembrane region" description="Helical" evidence="7">
    <location>
        <begin position="275"/>
        <end position="292"/>
    </location>
</feature>
<dbReference type="PANTHER" id="PTHR30482:SF10">
    <property type="entry name" value="HIGH-AFFINITY BRANCHED-CHAIN AMINO ACID TRANSPORT PROTEIN BRAE"/>
    <property type="match status" value="1"/>
</dbReference>
<feature type="transmembrane region" description="Helical" evidence="7">
    <location>
        <begin position="97"/>
        <end position="116"/>
    </location>
</feature>
<sequence length="389" mass="40626">MTSAKQRLVIVEGSALHLGLRIAGALAIIATAFALPYVLEPFRLSQIAGACVYAMAVVGLNLLAGFGGQISLGHAAFFGLGAYTTGVLTTGYGVDPALSFLVGIVVCFAVGVIVAFPALRLRGIYVALVTLAVGLIFPTLVIRFADLTGGSTGLFGVTYQPPDLAYFSGFNGRVYWNYWLAVAGLALACLVVRNLMNGRFGRSVIALRDNETAAVIMGVNRTGTRVVVFGTSASIAGLAGSLFAVSSGLLTPLSFSLLLTLYFLAGMIIGGASSFWGPVLGGFLIYFVPVWSAELSSINGSQNLAGVVFGVIIILITFFLRSGLAGLVRTLLGLVVRVEPRMPVAVPSAARASLSEPRLTERHHLSAPADDRPELDRSGVGSTDAARNH</sequence>
<feature type="transmembrane region" description="Helical" evidence="7">
    <location>
        <begin position="176"/>
        <end position="196"/>
    </location>
</feature>
<dbReference type="InterPro" id="IPR001851">
    <property type="entry name" value="ABC_transp_permease"/>
</dbReference>
<evidence type="ECO:0000256" key="3">
    <source>
        <dbReference type="ARBA" id="ARBA00022692"/>
    </source>
</evidence>
<feature type="transmembrane region" description="Helical" evidence="7">
    <location>
        <begin position="304"/>
        <end position="332"/>
    </location>
</feature>
<keyword evidence="5 7" id="KW-0472">Membrane</keyword>
<dbReference type="InterPro" id="IPR043428">
    <property type="entry name" value="LivM-like"/>
</dbReference>
<evidence type="ECO:0000256" key="1">
    <source>
        <dbReference type="ARBA" id="ARBA00004651"/>
    </source>
</evidence>
<evidence type="ECO:0000256" key="5">
    <source>
        <dbReference type="ARBA" id="ARBA00023136"/>
    </source>
</evidence>
<keyword evidence="3 7" id="KW-0812">Transmembrane</keyword>
<evidence type="ECO:0000313" key="8">
    <source>
        <dbReference type="EMBL" id="NEN79714.1"/>
    </source>
</evidence>
<keyword evidence="9" id="KW-1185">Reference proteome</keyword>
<feature type="region of interest" description="Disordered" evidence="6">
    <location>
        <begin position="355"/>
        <end position="389"/>
    </location>
</feature>
<gene>
    <name evidence="8" type="ORF">G3T38_15680</name>
</gene>
<protein>
    <submittedName>
        <fullName evidence="8">Branched-chain amino acid ABC transporter permease</fullName>
    </submittedName>
</protein>
<evidence type="ECO:0000256" key="7">
    <source>
        <dbReference type="SAM" id="Phobius"/>
    </source>
</evidence>
<dbReference type="CDD" id="cd06581">
    <property type="entry name" value="TM_PBP1_LivM_like"/>
    <property type="match status" value="1"/>
</dbReference>